<dbReference type="GO" id="GO:0003700">
    <property type="term" value="F:DNA-binding transcription factor activity"/>
    <property type="evidence" value="ECO:0007669"/>
    <property type="project" value="InterPro"/>
</dbReference>
<dbReference type="InterPro" id="IPR009057">
    <property type="entry name" value="Homeodomain-like_sf"/>
</dbReference>
<dbReference type="InterPro" id="IPR050204">
    <property type="entry name" value="AraC_XylS_family_regulators"/>
</dbReference>
<dbReference type="SUPFAM" id="SSF46689">
    <property type="entry name" value="Homeodomain-like"/>
    <property type="match status" value="2"/>
</dbReference>
<accession>A0A167DP65</accession>
<dbReference type="SUPFAM" id="SSF51215">
    <property type="entry name" value="Regulatory protein AraC"/>
    <property type="match status" value="1"/>
</dbReference>
<dbReference type="PANTHER" id="PTHR46796">
    <property type="entry name" value="HTH-TYPE TRANSCRIPTIONAL ACTIVATOR RHAS-RELATED"/>
    <property type="match status" value="1"/>
</dbReference>
<dbReference type="EMBL" id="LSFN01000014">
    <property type="protein sequence ID" value="OAB74617.1"/>
    <property type="molecule type" value="Genomic_DNA"/>
</dbReference>
<dbReference type="AlphaFoldDB" id="A0A167DP65"/>
<gene>
    <name evidence="5" type="ORF">PNBC_11255</name>
</gene>
<keyword evidence="6" id="KW-1185">Reference proteome</keyword>
<dbReference type="SMART" id="SM00342">
    <property type="entry name" value="HTH_ARAC"/>
    <property type="match status" value="1"/>
</dbReference>
<organism evidence="5 6">
    <name type="scientific">Paenibacillus crassostreae</name>
    <dbReference type="NCBI Taxonomy" id="1763538"/>
    <lineage>
        <taxon>Bacteria</taxon>
        <taxon>Bacillati</taxon>
        <taxon>Bacillota</taxon>
        <taxon>Bacilli</taxon>
        <taxon>Bacillales</taxon>
        <taxon>Paenibacillaceae</taxon>
        <taxon>Paenibacillus</taxon>
    </lineage>
</organism>
<dbReference type="Pfam" id="PF02311">
    <property type="entry name" value="AraC_binding"/>
    <property type="match status" value="1"/>
</dbReference>
<evidence type="ECO:0000256" key="3">
    <source>
        <dbReference type="ARBA" id="ARBA00023163"/>
    </source>
</evidence>
<dbReference type="PROSITE" id="PS01124">
    <property type="entry name" value="HTH_ARAC_FAMILY_2"/>
    <property type="match status" value="1"/>
</dbReference>
<dbReference type="OrthoDB" id="183331at2"/>
<dbReference type="KEGG" id="pcx:LPB68_02705"/>
<keyword evidence="1" id="KW-0805">Transcription regulation</keyword>
<dbReference type="PANTHER" id="PTHR46796:SF2">
    <property type="entry name" value="TRANSCRIPTIONAL REGULATORY PROTEIN"/>
    <property type="match status" value="1"/>
</dbReference>
<proteinExistence type="predicted"/>
<dbReference type="InterPro" id="IPR003313">
    <property type="entry name" value="AraC-bd"/>
</dbReference>
<dbReference type="InterPro" id="IPR037923">
    <property type="entry name" value="HTH-like"/>
</dbReference>
<dbReference type="STRING" id="1763538.LPB68_02705"/>
<dbReference type="InterPro" id="IPR018060">
    <property type="entry name" value="HTH_AraC"/>
</dbReference>
<dbReference type="Gene3D" id="1.10.10.60">
    <property type="entry name" value="Homeodomain-like"/>
    <property type="match status" value="2"/>
</dbReference>
<dbReference type="GO" id="GO:0043565">
    <property type="term" value="F:sequence-specific DNA binding"/>
    <property type="evidence" value="ECO:0007669"/>
    <property type="project" value="InterPro"/>
</dbReference>
<name>A0A167DP65_9BACL</name>
<evidence type="ECO:0000256" key="2">
    <source>
        <dbReference type="ARBA" id="ARBA00023125"/>
    </source>
</evidence>
<protein>
    <submittedName>
        <fullName evidence="5">AraC family transcriptional regulator</fullName>
    </submittedName>
</protein>
<reference evidence="5 6" key="1">
    <citation type="submission" date="2016-02" db="EMBL/GenBank/DDBJ databases">
        <title>Paenibacillus sp. LPB0068, isolated from Crassostrea gigas.</title>
        <authorList>
            <person name="Shin S.-K."/>
            <person name="Yi H."/>
        </authorList>
    </citation>
    <scope>NUCLEOTIDE SEQUENCE [LARGE SCALE GENOMIC DNA]</scope>
    <source>
        <strain evidence="5 6">LPB0068</strain>
    </source>
</reference>
<evidence type="ECO:0000313" key="5">
    <source>
        <dbReference type="EMBL" id="OAB74617.1"/>
    </source>
</evidence>
<feature type="domain" description="HTH araC/xylS-type" evidence="4">
    <location>
        <begin position="159"/>
        <end position="256"/>
    </location>
</feature>
<evidence type="ECO:0000259" key="4">
    <source>
        <dbReference type="PROSITE" id="PS01124"/>
    </source>
</evidence>
<keyword evidence="2" id="KW-0238">DNA-binding</keyword>
<comment type="caution">
    <text evidence="5">The sequence shown here is derived from an EMBL/GenBank/DDBJ whole genome shotgun (WGS) entry which is preliminary data.</text>
</comment>
<dbReference type="RefSeq" id="WP_068658093.1">
    <property type="nucleotide sequence ID" value="NZ_CP017770.1"/>
</dbReference>
<evidence type="ECO:0000256" key="1">
    <source>
        <dbReference type="ARBA" id="ARBA00023015"/>
    </source>
</evidence>
<sequence length="258" mass="29932">MEKFNYRKSTDILALSASMTDFTYKKHCHEEYAIGVTLRGIQQYNLDGSFQSSHKNGVMLFNPEQSHDGRSYDKSGIEYVMLYIKPDLFLEISKKKELVNFSSPIIYDASLAQCILSLSHAIQNGKEESLCNELLLTLVDYVSNTEIDTPHRKNNKLVKKTKEMMFGNIENVLKLDDLCKEFDLSKYQFIREFKTYTGISPYQFFLNCKVEHAKHSIEKNKDIYLAVAECGFVDLTHMNRHFKSVFGITPYEYMSQLN</sequence>
<evidence type="ECO:0000313" key="6">
    <source>
        <dbReference type="Proteomes" id="UP000077134"/>
    </source>
</evidence>
<keyword evidence="3" id="KW-0804">Transcription</keyword>
<dbReference type="Proteomes" id="UP000077134">
    <property type="component" value="Unassembled WGS sequence"/>
</dbReference>
<dbReference type="Pfam" id="PF12833">
    <property type="entry name" value="HTH_18"/>
    <property type="match status" value="1"/>
</dbReference>